<reference evidence="3" key="5">
    <citation type="journal article" date="2002" name="Nature">
        <title>Analysis of the mouse transcriptome based on functional annotation of 60,770 full-length cDNAs.</title>
        <authorList>
            <consortium name="The FANTOM Consortium and the RIKEN Genome Exploration Research Group Phase I and II Team"/>
        </authorList>
    </citation>
    <scope>NUCLEOTIDE SEQUENCE</scope>
    <source>
        <strain evidence="2">C57BL/6J</strain>
        <strain evidence="3">NOD</strain>
        <tissue evidence="2">Eyeball</tissue>
    </source>
</reference>
<reference evidence="3" key="6">
    <citation type="submission" date="2004-04" db="EMBL/GenBank/DDBJ databases">
        <authorList>
            <person name="Arakawa T."/>
            <person name="Carninci P."/>
            <person name="Fukuda S."/>
            <person name="Hashizume W."/>
            <person name="Hayashida K."/>
            <person name="Hori F."/>
            <person name="Iida J."/>
            <person name="Imamura K."/>
            <person name="Imotani K."/>
            <person name="Itoh M."/>
            <person name="Kanagawa S."/>
            <person name="Kawai J."/>
            <person name="Kojima M."/>
            <person name="Konno H."/>
            <person name="Murata M."/>
            <person name="Nakamura M."/>
            <person name="Ninomiya N."/>
            <person name="Nishiyori H."/>
            <person name="Nomura K."/>
            <person name="Ohno M."/>
            <person name="Sakazume N."/>
            <person name="Sano H."/>
            <person name="Sasaki D."/>
            <person name="Shibata K."/>
            <person name="Shiraki T."/>
            <person name="Tagami M."/>
            <person name="Tagami Y."/>
            <person name="Waki K."/>
            <person name="Watahiki A."/>
            <person name="Muramatsu M."/>
            <person name="Hayashizaki Y."/>
        </authorList>
    </citation>
    <scope>NUCLEOTIDE SEQUENCE</scope>
    <source>
        <strain evidence="2">C57BL/6J</strain>
        <strain evidence="3">NOD</strain>
        <tissue evidence="2">Eyeball</tissue>
    </source>
</reference>
<protein>
    <submittedName>
        <fullName evidence="3">Uncharacterized protein</fullName>
    </submittedName>
</protein>
<reference evidence="3" key="2">
    <citation type="journal article" date="2000" name="Genome Res.">
        <title>Normalization and subtraction of cap-trapper-selected cDNAs to prepare full-length cDNA libraries for rapid discovery of new genes.</title>
        <authorList>
            <person name="Carninci P."/>
            <person name="Shibata Y."/>
            <person name="Hayatsu N."/>
            <person name="Sugahara Y."/>
            <person name="Shibata K."/>
            <person name="Itoh M."/>
            <person name="Konno H."/>
            <person name="Okazaki Y."/>
            <person name="Muramatsu M."/>
            <person name="Hayashizaki Y."/>
        </authorList>
    </citation>
    <scope>NUCLEOTIDE SEQUENCE</scope>
    <source>
        <strain evidence="2">C57BL/6J</strain>
        <strain evidence="3">NOD</strain>
        <tissue evidence="2">Eyeball</tissue>
    </source>
</reference>
<proteinExistence type="evidence at transcript level"/>
<reference evidence="3" key="1">
    <citation type="journal article" date="1999" name="Methods Enzymol.">
        <title>High-efficiency full-length cDNA cloning.</title>
        <authorList>
            <person name="Carninci P."/>
            <person name="Hayashizaki Y."/>
        </authorList>
    </citation>
    <scope>NUCLEOTIDE SEQUENCE</scope>
    <source>
        <strain evidence="2">C57BL/6J</strain>
        <strain evidence="3">NOD</strain>
        <tissue evidence="2">Eyeball</tissue>
    </source>
</reference>
<reference evidence="3" key="8">
    <citation type="journal article" date="2005" name="Science">
        <title>Antisense Transcription in the Mammalian Transcriptome.</title>
        <authorList>
            <consortium name="RIKEN Genome Exploration Research Group and Genome Science Group (Genome Network Project Core Group) and the FANTOM Consortium"/>
        </authorList>
    </citation>
    <scope>NUCLEOTIDE SEQUENCE</scope>
    <source>
        <strain evidence="2">C57BL/6J</strain>
        <strain evidence="3">NOD</strain>
        <tissue evidence="2">Eyeball</tissue>
    </source>
</reference>
<sequence>MGPKTLGAKRETQGERSLSPPRWSSTCGSGRRLQLWGSRLFGTYWRSLPELSEEPMAVVAVAPGAAVVTLRPAPQWIPARAAGRRLHQAQIVPTL</sequence>
<evidence type="ECO:0000256" key="1">
    <source>
        <dbReference type="SAM" id="MobiDB-lite"/>
    </source>
</evidence>
<reference evidence="3" key="7">
    <citation type="journal article" date="2005" name="Science">
        <title>The Transcriptional Landscape of the Mammalian Genome.</title>
        <authorList>
            <consortium name="The FANTOM Consortium"/>
            <consortium name="Riken Genome Exploration Research Group and Genome Science Group (Genome Network Project Core Group)"/>
        </authorList>
    </citation>
    <scope>NUCLEOTIDE SEQUENCE</scope>
    <source>
        <strain evidence="2">C57BL/6J</strain>
        <strain evidence="3">NOD</strain>
        <tissue evidence="2">Eyeball</tissue>
    </source>
</reference>
<reference evidence="3" key="4">
    <citation type="journal article" date="2001" name="Nature">
        <title>Functional annotation of a full-length mouse cDNA collection.</title>
        <authorList>
            <consortium name="The RIKEN Genome Exploration Research Group Phase II Team and the FANTOM Consortium"/>
        </authorList>
    </citation>
    <scope>NUCLEOTIDE SEQUENCE</scope>
    <source>
        <strain evidence="2">C57BL/6J</strain>
        <strain evidence="3">NOD</strain>
        <tissue evidence="2">Eyeball</tissue>
    </source>
</reference>
<evidence type="ECO:0000313" key="3">
    <source>
        <dbReference type="EMBL" id="BAE41481.1"/>
    </source>
</evidence>
<name>Q3TDW7_MOUSE</name>
<evidence type="ECO:0000313" key="2">
    <source>
        <dbReference type="EMBL" id="BAE25305.1"/>
    </source>
</evidence>
<accession>Q3TDW7</accession>
<dbReference type="EMBL" id="AK143207">
    <property type="protein sequence ID" value="BAE25305.1"/>
    <property type="molecule type" value="mRNA"/>
</dbReference>
<reference evidence="3" key="3">
    <citation type="journal article" date="2000" name="Genome Res.">
        <title>RIKEN integrated sequence analysis (RISA) system--384-format sequencing pipeline with 384 multicapillary sequencer.</title>
        <authorList>
            <person name="Shibata K."/>
            <person name="Itoh M."/>
            <person name="Aizawa K."/>
            <person name="Nagaoka S."/>
            <person name="Sasaki N."/>
            <person name="Carninci P."/>
            <person name="Konno H."/>
            <person name="Akiyama J."/>
            <person name="Nishi K."/>
            <person name="Kitsunai T."/>
            <person name="Tashiro H."/>
            <person name="Itoh M."/>
            <person name="Sumi N."/>
            <person name="Ishii Y."/>
            <person name="Nakamura S."/>
            <person name="Hazama M."/>
            <person name="Nishine T."/>
            <person name="Harada A."/>
            <person name="Yamamoto R."/>
            <person name="Matsumoto H."/>
            <person name="Sakaguchi S."/>
            <person name="Ikegami T."/>
            <person name="Kashiwagi K."/>
            <person name="Fujiwake S."/>
            <person name="Inoue K."/>
            <person name="Togawa Y."/>
            <person name="Izawa M."/>
            <person name="Ohara E."/>
            <person name="Watahiki M."/>
            <person name="Yoneda Y."/>
            <person name="Ishikawa T."/>
            <person name="Ozawa K."/>
            <person name="Tanaka T."/>
            <person name="Matsuura S."/>
            <person name="Kawai J."/>
            <person name="Okazaki Y."/>
            <person name="Muramatsu M."/>
            <person name="Inoue Y."/>
            <person name="Kira A."/>
            <person name="Hayashizaki Y."/>
        </authorList>
    </citation>
    <scope>NUCLEOTIDE SEQUENCE</scope>
    <source>
        <strain evidence="2">C57BL/6J</strain>
        <strain evidence="3">NOD</strain>
        <tissue evidence="2">Eyeball</tissue>
    </source>
</reference>
<dbReference type="EMBL" id="AK169958">
    <property type="protein sequence ID" value="BAE41481.1"/>
    <property type="molecule type" value="mRNA"/>
</dbReference>
<dbReference type="AlphaFoldDB" id="Q3TDW7"/>
<organism evidence="3">
    <name type="scientific">Mus musculus</name>
    <name type="common">Mouse</name>
    <dbReference type="NCBI Taxonomy" id="10090"/>
    <lineage>
        <taxon>Eukaryota</taxon>
        <taxon>Metazoa</taxon>
        <taxon>Chordata</taxon>
        <taxon>Craniata</taxon>
        <taxon>Vertebrata</taxon>
        <taxon>Euteleostomi</taxon>
        <taxon>Mammalia</taxon>
        <taxon>Eutheria</taxon>
        <taxon>Euarchontoglires</taxon>
        <taxon>Glires</taxon>
        <taxon>Rodentia</taxon>
        <taxon>Myomorpha</taxon>
        <taxon>Muroidea</taxon>
        <taxon>Muridae</taxon>
        <taxon>Murinae</taxon>
        <taxon>Mus</taxon>
        <taxon>Mus</taxon>
    </lineage>
</organism>
<feature type="region of interest" description="Disordered" evidence="1">
    <location>
        <begin position="1"/>
        <end position="29"/>
    </location>
</feature>